<dbReference type="PRINTS" id="PR00081">
    <property type="entry name" value="GDHRDH"/>
</dbReference>
<evidence type="ECO:0000256" key="2">
    <source>
        <dbReference type="ARBA" id="ARBA00022857"/>
    </source>
</evidence>
<accession>A0A6A6DDD2</accession>
<reference evidence="4" key="1">
    <citation type="journal article" date="2020" name="Stud. Mycol.">
        <title>101 Dothideomycetes genomes: a test case for predicting lifestyles and emergence of pathogens.</title>
        <authorList>
            <person name="Haridas S."/>
            <person name="Albert R."/>
            <person name="Binder M."/>
            <person name="Bloem J."/>
            <person name="Labutti K."/>
            <person name="Salamov A."/>
            <person name="Andreopoulos B."/>
            <person name="Baker S."/>
            <person name="Barry K."/>
            <person name="Bills G."/>
            <person name="Bluhm B."/>
            <person name="Cannon C."/>
            <person name="Castanera R."/>
            <person name="Culley D."/>
            <person name="Daum C."/>
            <person name="Ezra D."/>
            <person name="Gonzalez J."/>
            <person name="Henrissat B."/>
            <person name="Kuo A."/>
            <person name="Liang C."/>
            <person name="Lipzen A."/>
            <person name="Lutzoni F."/>
            <person name="Magnuson J."/>
            <person name="Mondo S."/>
            <person name="Nolan M."/>
            <person name="Ohm R."/>
            <person name="Pangilinan J."/>
            <person name="Park H.-J."/>
            <person name="Ramirez L."/>
            <person name="Alfaro M."/>
            <person name="Sun H."/>
            <person name="Tritt A."/>
            <person name="Yoshinaga Y."/>
            <person name="Zwiers L.-H."/>
            <person name="Turgeon B."/>
            <person name="Goodwin S."/>
            <person name="Spatafora J."/>
            <person name="Crous P."/>
            <person name="Grigoriev I."/>
        </authorList>
    </citation>
    <scope>NUCLEOTIDE SEQUENCE</scope>
    <source>
        <strain evidence="4">CBS 207.26</strain>
    </source>
</reference>
<keyword evidence="5" id="KW-1185">Reference proteome</keyword>
<sequence length="206" mass="22498">MSSNRVALIKGGASGMGYAAAQSLSHPASSLGPNATFHQANITSHSDLNSVFNTIYSQHNSLDFVFDNAGIAEHANFFEEQDKSAVITDSCGGLYLSYYSPMYTATKHAVISLMRSIAPYYYLNAGIRLNAICPGTVRTNLLSQNVWDNFPEQYFKPIGKIAGRVARLVNREDEKERDKGFCGEGVKDVMGAMDIEVLENVQGVVE</sequence>
<evidence type="ECO:0000256" key="3">
    <source>
        <dbReference type="ARBA" id="ARBA00023002"/>
    </source>
</evidence>
<evidence type="ECO:0000313" key="5">
    <source>
        <dbReference type="Proteomes" id="UP000800200"/>
    </source>
</evidence>
<dbReference type="PROSITE" id="PS00061">
    <property type="entry name" value="ADH_SHORT"/>
    <property type="match status" value="1"/>
</dbReference>
<organism evidence="4 5">
    <name type="scientific">Zopfia rhizophila CBS 207.26</name>
    <dbReference type="NCBI Taxonomy" id="1314779"/>
    <lineage>
        <taxon>Eukaryota</taxon>
        <taxon>Fungi</taxon>
        <taxon>Dikarya</taxon>
        <taxon>Ascomycota</taxon>
        <taxon>Pezizomycotina</taxon>
        <taxon>Dothideomycetes</taxon>
        <taxon>Dothideomycetes incertae sedis</taxon>
        <taxon>Zopfiaceae</taxon>
        <taxon>Zopfia</taxon>
    </lineage>
</organism>
<dbReference type="Proteomes" id="UP000800200">
    <property type="component" value="Unassembled WGS sequence"/>
</dbReference>
<name>A0A6A6DDD2_9PEZI</name>
<dbReference type="Gene3D" id="3.40.50.720">
    <property type="entry name" value="NAD(P)-binding Rossmann-like Domain"/>
    <property type="match status" value="2"/>
</dbReference>
<dbReference type="Pfam" id="PF13561">
    <property type="entry name" value="adh_short_C2"/>
    <property type="match status" value="1"/>
</dbReference>
<dbReference type="GO" id="GO:0005737">
    <property type="term" value="C:cytoplasm"/>
    <property type="evidence" value="ECO:0007669"/>
    <property type="project" value="TreeGrafter"/>
</dbReference>
<dbReference type="PANTHER" id="PTHR44229">
    <property type="entry name" value="15-HYDROXYPROSTAGLANDIN DEHYDROGENASE [NAD(+)]"/>
    <property type="match status" value="1"/>
</dbReference>
<dbReference type="InterPro" id="IPR002347">
    <property type="entry name" value="SDR_fam"/>
</dbReference>
<evidence type="ECO:0000256" key="1">
    <source>
        <dbReference type="ARBA" id="ARBA00006484"/>
    </source>
</evidence>
<keyword evidence="3" id="KW-0560">Oxidoreductase</keyword>
<dbReference type="InterPro" id="IPR020904">
    <property type="entry name" value="Sc_DH/Rdtase_CS"/>
</dbReference>
<dbReference type="EMBL" id="ML994728">
    <property type="protein sequence ID" value="KAF2175616.1"/>
    <property type="molecule type" value="Genomic_DNA"/>
</dbReference>
<keyword evidence="2" id="KW-0521">NADP</keyword>
<dbReference type="InterPro" id="IPR036291">
    <property type="entry name" value="NAD(P)-bd_dom_sf"/>
</dbReference>
<dbReference type="OrthoDB" id="5371740at2759"/>
<proteinExistence type="inferred from homology"/>
<dbReference type="AlphaFoldDB" id="A0A6A6DDD2"/>
<dbReference type="PANTHER" id="PTHR44229:SF4">
    <property type="entry name" value="15-HYDROXYPROSTAGLANDIN DEHYDROGENASE [NAD(+)]"/>
    <property type="match status" value="1"/>
</dbReference>
<gene>
    <name evidence="4" type="ORF">K469DRAFT_723899</name>
</gene>
<dbReference type="SUPFAM" id="SSF51735">
    <property type="entry name" value="NAD(P)-binding Rossmann-fold domains"/>
    <property type="match status" value="1"/>
</dbReference>
<dbReference type="GO" id="GO:0016616">
    <property type="term" value="F:oxidoreductase activity, acting on the CH-OH group of donors, NAD or NADP as acceptor"/>
    <property type="evidence" value="ECO:0007669"/>
    <property type="project" value="TreeGrafter"/>
</dbReference>
<comment type="similarity">
    <text evidence="1">Belongs to the short-chain dehydrogenases/reductases (SDR) family.</text>
</comment>
<evidence type="ECO:0000313" key="4">
    <source>
        <dbReference type="EMBL" id="KAF2175616.1"/>
    </source>
</evidence>
<protein>
    <submittedName>
        <fullName evidence="4">NAD(P)-binding protein</fullName>
    </submittedName>
</protein>